<dbReference type="PANTHER" id="PTHR34605">
    <property type="entry name" value="PHAGE_INTEGRASE DOMAIN-CONTAINING PROTEIN"/>
    <property type="match status" value="1"/>
</dbReference>
<protein>
    <recommendedName>
        <fullName evidence="6">DNA breaking-rejoining enzyme</fullName>
    </recommendedName>
</protein>
<evidence type="ECO:0000313" key="5">
    <source>
        <dbReference type="Proteomes" id="UP000077266"/>
    </source>
</evidence>
<dbReference type="InParanoid" id="A0A165Q2M1"/>
<evidence type="ECO:0000256" key="2">
    <source>
        <dbReference type="ARBA" id="ARBA00023172"/>
    </source>
</evidence>
<dbReference type="EMBL" id="KV425885">
    <property type="protein sequence ID" value="KZW02993.1"/>
    <property type="molecule type" value="Genomic_DNA"/>
</dbReference>
<evidence type="ECO:0000256" key="1">
    <source>
        <dbReference type="ARBA" id="ARBA00023125"/>
    </source>
</evidence>
<evidence type="ECO:0000256" key="3">
    <source>
        <dbReference type="SAM" id="MobiDB-lite"/>
    </source>
</evidence>
<reference evidence="4 5" key="1">
    <citation type="journal article" date="2016" name="Mol. Biol. Evol.">
        <title>Comparative Genomics of Early-Diverging Mushroom-Forming Fungi Provides Insights into the Origins of Lignocellulose Decay Capabilities.</title>
        <authorList>
            <person name="Nagy L.G."/>
            <person name="Riley R."/>
            <person name="Tritt A."/>
            <person name="Adam C."/>
            <person name="Daum C."/>
            <person name="Floudas D."/>
            <person name="Sun H."/>
            <person name="Yadav J.S."/>
            <person name="Pangilinan J."/>
            <person name="Larsson K.H."/>
            <person name="Matsuura K."/>
            <person name="Barry K."/>
            <person name="Labutti K."/>
            <person name="Kuo R."/>
            <person name="Ohm R.A."/>
            <person name="Bhattacharya S.S."/>
            <person name="Shirouzu T."/>
            <person name="Yoshinaga Y."/>
            <person name="Martin F.M."/>
            <person name="Grigoriev I.V."/>
            <person name="Hibbett D.S."/>
        </authorList>
    </citation>
    <scope>NUCLEOTIDE SEQUENCE [LARGE SCALE GENOMIC DNA]</scope>
    <source>
        <strain evidence="4 5">HHB12029</strain>
    </source>
</reference>
<feature type="compositionally biased region" description="Basic and acidic residues" evidence="3">
    <location>
        <begin position="343"/>
        <end position="354"/>
    </location>
</feature>
<dbReference type="AlphaFoldDB" id="A0A165Q2M1"/>
<dbReference type="InterPro" id="IPR013762">
    <property type="entry name" value="Integrase-like_cat_sf"/>
</dbReference>
<dbReference type="Gene3D" id="1.10.443.10">
    <property type="entry name" value="Intergrase catalytic core"/>
    <property type="match status" value="1"/>
</dbReference>
<dbReference type="Gene3D" id="1.10.150.130">
    <property type="match status" value="1"/>
</dbReference>
<dbReference type="InterPro" id="IPR052925">
    <property type="entry name" value="Phage_Integrase-like_Recomb"/>
</dbReference>
<evidence type="ECO:0000313" key="4">
    <source>
        <dbReference type="EMBL" id="KZW02993.1"/>
    </source>
</evidence>
<dbReference type="GO" id="GO:0003677">
    <property type="term" value="F:DNA binding"/>
    <property type="evidence" value="ECO:0007669"/>
    <property type="project" value="UniProtKB-KW"/>
</dbReference>
<proteinExistence type="predicted"/>
<dbReference type="GO" id="GO:0006310">
    <property type="term" value="P:DNA recombination"/>
    <property type="evidence" value="ECO:0007669"/>
    <property type="project" value="UniProtKB-KW"/>
</dbReference>
<dbReference type="InterPro" id="IPR010998">
    <property type="entry name" value="Integrase_recombinase_N"/>
</dbReference>
<dbReference type="GO" id="GO:0015074">
    <property type="term" value="P:DNA integration"/>
    <property type="evidence" value="ECO:0007669"/>
    <property type="project" value="InterPro"/>
</dbReference>
<dbReference type="OrthoDB" id="3254696at2759"/>
<dbReference type="InterPro" id="IPR011010">
    <property type="entry name" value="DNA_brk_join_enz"/>
</dbReference>
<keyword evidence="1" id="KW-0238">DNA-binding</keyword>
<keyword evidence="2" id="KW-0233">DNA recombination</keyword>
<dbReference type="STRING" id="1314781.A0A165Q2M1"/>
<dbReference type="PANTHER" id="PTHR34605:SF3">
    <property type="entry name" value="P CELL-TYPE AGGLUTINATION PROTEIN MAP4-LIKE-RELATED"/>
    <property type="match status" value="1"/>
</dbReference>
<keyword evidence="5" id="KW-1185">Reference proteome</keyword>
<organism evidence="4 5">
    <name type="scientific">Exidia glandulosa HHB12029</name>
    <dbReference type="NCBI Taxonomy" id="1314781"/>
    <lineage>
        <taxon>Eukaryota</taxon>
        <taxon>Fungi</taxon>
        <taxon>Dikarya</taxon>
        <taxon>Basidiomycota</taxon>
        <taxon>Agaricomycotina</taxon>
        <taxon>Agaricomycetes</taxon>
        <taxon>Auriculariales</taxon>
        <taxon>Exidiaceae</taxon>
        <taxon>Exidia</taxon>
    </lineage>
</organism>
<feature type="region of interest" description="Disordered" evidence="3">
    <location>
        <begin position="323"/>
        <end position="357"/>
    </location>
</feature>
<dbReference type="SUPFAM" id="SSF47823">
    <property type="entry name" value="lambda integrase-like, N-terminal domain"/>
    <property type="match status" value="1"/>
</dbReference>
<dbReference type="SUPFAM" id="SSF56349">
    <property type="entry name" value="DNA breaking-rejoining enzymes"/>
    <property type="match status" value="1"/>
</dbReference>
<name>A0A165Q2M1_EXIGL</name>
<dbReference type="Proteomes" id="UP000077266">
    <property type="component" value="Unassembled WGS sequence"/>
</dbReference>
<sequence length="439" mass="48955">MAHNVDDRDGLSEEIWARTMEVHDAALATGTRNNYASAFKHFKQWARAERVAWDPSSSIPERVLCAYAASLAGMLSAGGAAAKLSGLRFWHEQQGFEWLGSARLRRILKSVGRVAPLSSHREQRPPVTEAMLDEALDKLSPDRPFDICVAAAALVLFWGQLRIGEALAATRAYDFEALPTGKCVKLRHDAGGRPEQITTALWLPRTKVERAGVWIWLARHYNDPSYALQHHMHANGIGRDDPLFAYKHDRTGDLIPLTRNAFLSRLNEIWSAAGMQTVTGHCFRIGGTTALLRAGVAPEAQPGVGFQPRVDYLGHRLLAVGGSARDTESAQGPGYPPHHLTQRKQEQQDRRGHEIVPPSLGDYLVHPGEEQHRWLEFSEDGRKLLCGNNNDQVLSFSVDYDGAGNEPSFECLTYPPYEDVYVPEPPVQKVRWVYVYPVD</sequence>
<evidence type="ECO:0008006" key="6">
    <source>
        <dbReference type="Google" id="ProtNLM"/>
    </source>
</evidence>
<gene>
    <name evidence="4" type="ORF">EXIGLDRAFT_759309</name>
</gene>
<accession>A0A165Q2M1</accession>